<comment type="catalytic activity">
    <reaction evidence="8">
        <text>L-threonyl-[protein] + ATP = O-phospho-L-threonyl-[protein] + ADP + H(+)</text>
        <dbReference type="Rhea" id="RHEA:46608"/>
        <dbReference type="Rhea" id="RHEA-COMP:11060"/>
        <dbReference type="Rhea" id="RHEA-COMP:11605"/>
        <dbReference type="ChEBI" id="CHEBI:15378"/>
        <dbReference type="ChEBI" id="CHEBI:30013"/>
        <dbReference type="ChEBI" id="CHEBI:30616"/>
        <dbReference type="ChEBI" id="CHEBI:61977"/>
        <dbReference type="ChEBI" id="CHEBI:456216"/>
        <dbReference type="EC" id="2.7.11.1"/>
    </reaction>
</comment>
<evidence type="ECO:0000256" key="11">
    <source>
        <dbReference type="SAM" id="Coils"/>
    </source>
</evidence>
<keyword evidence="3" id="KW-0597">Phosphoprotein</keyword>
<dbReference type="GO" id="GO:0005524">
    <property type="term" value="F:ATP binding"/>
    <property type="evidence" value="ECO:0007669"/>
    <property type="project" value="UniProtKB-UniRule"/>
</dbReference>
<feature type="domain" description="AGC-kinase C-terminal" evidence="13">
    <location>
        <begin position="250"/>
        <end position="326"/>
    </location>
</feature>
<dbReference type="Gene3D" id="3.30.200.20">
    <property type="entry name" value="Phosphorylase Kinase, domain 1"/>
    <property type="match status" value="1"/>
</dbReference>
<dbReference type="AlphaFoldDB" id="A0A183DX64"/>
<evidence type="ECO:0000259" key="13">
    <source>
        <dbReference type="PROSITE" id="PS51285"/>
    </source>
</evidence>
<dbReference type="SMART" id="SM00220">
    <property type="entry name" value="S_TKc"/>
    <property type="match status" value="1"/>
</dbReference>
<keyword evidence="2" id="KW-0723">Serine/threonine-protein kinase</keyword>
<keyword evidence="15" id="KW-1185">Reference proteome</keyword>
<evidence type="ECO:0000313" key="14">
    <source>
        <dbReference type="EMBL" id="VDN22017.1"/>
    </source>
</evidence>
<dbReference type="InterPro" id="IPR017441">
    <property type="entry name" value="Protein_kinase_ATP_BS"/>
</dbReference>
<dbReference type="PANTHER" id="PTHR22988:SF73">
    <property type="entry name" value="RHO-ASSOCIATED PROTEIN KINASE"/>
    <property type="match status" value="1"/>
</dbReference>
<keyword evidence="11" id="KW-0175">Coiled coil</keyword>
<feature type="binding site" evidence="10">
    <location>
        <position position="98"/>
    </location>
    <ligand>
        <name>ATP</name>
        <dbReference type="ChEBI" id="CHEBI:30616"/>
    </ligand>
</feature>
<keyword evidence="4" id="KW-0808">Transferase</keyword>
<evidence type="ECO:0000256" key="9">
    <source>
        <dbReference type="ARBA" id="ARBA00048679"/>
    </source>
</evidence>
<accession>A0A183DX64</accession>
<evidence type="ECO:0000256" key="10">
    <source>
        <dbReference type="PROSITE-ProRule" id="PRU10141"/>
    </source>
</evidence>
<dbReference type="PANTHER" id="PTHR22988">
    <property type="entry name" value="MYOTONIC DYSTROPHY S/T KINASE-RELATED"/>
    <property type="match status" value="1"/>
</dbReference>
<dbReference type="GO" id="GO:0000281">
    <property type="term" value="P:mitotic cytokinesis"/>
    <property type="evidence" value="ECO:0007669"/>
    <property type="project" value="TreeGrafter"/>
</dbReference>
<dbReference type="Pfam" id="PF00069">
    <property type="entry name" value="Pkinase"/>
    <property type="match status" value="1"/>
</dbReference>
<reference evidence="16" key="1">
    <citation type="submission" date="2016-06" db="UniProtKB">
        <authorList>
            <consortium name="WormBaseParasite"/>
        </authorList>
    </citation>
    <scope>IDENTIFICATION</scope>
</reference>
<keyword evidence="7 10" id="KW-0067">ATP-binding</keyword>
<evidence type="ECO:0000256" key="5">
    <source>
        <dbReference type="ARBA" id="ARBA00022741"/>
    </source>
</evidence>
<evidence type="ECO:0000313" key="16">
    <source>
        <dbReference type="WBParaSite" id="GPUH_0001332001-mRNA-1"/>
    </source>
</evidence>
<dbReference type="InterPro" id="IPR000961">
    <property type="entry name" value="AGC-kinase_C"/>
</dbReference>
<dbReference type="InterPro" id="IPR011009">
    <property type="entry name" value="Kinase-like_dom_sf"/>
</dbReference>
<dbReference type="PROSITE" id="PS00108">
    <property type="entry name" value="PROTEIN_KINASE_ST"/>
    <property type="match status" value="1"/>
</dbReference>
<dbReference type="GO" id="GO:0007266">
    <property type="term" value="P:Rho protein signal transduction"/>
    <property type="evidence" value="ECO:0007669"/>
    <property type="project" value="TreeGrafter"/>
</dbReference>
<evidence type="ECO:0000256" key="7">
    <source>
        <dbReference type="ARBA" id="ARBA00022840"/>
    </source>
</evidence>
<reference evidence="14 15" key="2">
    <citation type="submission" date="2018-11" db="EMBL/GenBank/DDBJ databases">
        <authorList>
            <consortium name="Pathogen Informatics"/>
        </authorList>
    </citation>
    <scope>NUCLEOTIDE SEQUENCE [LARGE SCALE GENOMIC DNA]</scope>
</reference>
<feature type="coiled-coil region" evidence="11">
    <location>
        <begin position="682"/>
        <end position="723"/>
    </location>
</feature>
<dbReference type="Gene3D" id="1.10.510.10">
    <property type="entry name" value="Transferase(Phosphotransferase) domain 1"/>
    <property type="match status" value="1"/>
</dbReference>
<evidence type="ECO:0000256" key="2">
    <source>
        <dbReference type="ARBA" id="ARBA00022527"/>
    </source>
</evidence>
<evidence type="ECO:0000256" key="8">
    <source>
        <dbReference type="ARBA" id="ARBA00047899"/>
    </source>
</evidence>
<dbReference type="EMBL" id="UYRT01080095">
    <property type="protein sequence ID" value="VDN22017.1"/>
    <property type="molecule type" value="Genomic_DNA"/>
</dbReference>
<dbReference type="FunFam" id="3.30.200.20:FF:000072">
    <property type="entry name" value="Rho-associated protein kinase 2"/>
    <property type="match status" value="1"/>
</dbReference>
<dbReference type="OrthoDB" id="3638488at2759"/>
<dbReference type="Proteomes" id="UP000271098">
    <property type="component" value="Unassembled WGS sequence"/>
</dbReference>
<organism evidence="16">
    <name type="scientific">Gongylonema pulchrum</name>
    <dbReference type="NCBI Taxonomy" id="637853"/>
    <lineage>
        <taxon>Eukaryota</taxon>
        <taxon>Metazoa</taxon>
        <taxon>Ecdysozoa</taxon>
        <taxon>Nematoda</taxon>
        <taxon>Chromadorea</taxon>
        <taxon>Rhabditida</taxon>
        <taxon>Spirurina</taxon>
        <taxon>Spiruromorpha</taxon>
        <taxon>Spiruroidea</taxon>
        <taxon>Gongylonematidae</taxon>
        <taxon>Gongylonema</taxon>
    </lineage>
</organism>
<dbReference type="SMART" id="SM00133">
    <property type="entry name" value="S_TK_X"/>
    <property type="match status" value="1"/>
</dbReference>
<dbReference type="GO" id="GO:0030866">
    <property type="term" value="P:cortical actin cytoskeleton organization"/>
    <property type="evidence" value="ECO:0007669"/>
    <property type="project" value="TreeGrafter"/>
</dbReference>
<evidence type="ECO:0000256" key="1">
    <source>
        <dbReference type="ARBA" id="ARBA00012513"/>
    </source>
</evidence>
<dbReference type="GO" id="GO:0048598">
    <property type="term" value="P:embryonic morphogenesis"/>
    <property type="evidence" value="ECO:0007669"/>
    <property type="project" value="TreeGrafter"/>
</dbReference>
<feature type="coiled-coil region" evidence="11">
    <location>
        <begin position="483"/>
        <end position="629"/>
    </location>
</feature>
<dbReference type="EC" id="2.7.11.1" evidence="1"/>
<feature type="coiled-coil region" evidence="11">
    <location>
        <begin position="770"/>
        <end position="797"/>
    </location>
</feature>
<proteinExistence type="predicted"/>
<dbReference type="InterPro" id="IPR050839">
    <property type="entry name" value="Rho-assoc_Ser/Thr_Kinase"/>
</dbReference>
<dbReference type="InterPro" id="IPR000719">
    <property type="entry name" value="Prot_kinase_dom"/>
</dbReference>
<dbReference type="GO" id="GO:1901888">
    <property type="term" value="P:regulation of cell junction assembly"/>
    <property type="evidence" value="ECO:0007669"/>
    <property type="project" value="TreeGrafter"/>
</dbReference>
<keyword evidence="6" id="KW-0418">Kinase</keyword>
<evidence type="ECO:0000259" key="12">
    <source>
        <dbReference type="PROSITE" id="PS50011"/>
    </source>
</evidence>
<evidence type="ECO:0000313" key="15">
    <source>
        <dbReference type="Proteomes" id="UP000271098"/>
    </source>
</evidence>
<gene>
    <name evidence="14" type="ORF">GPUH_LOCUS13302</name>
</gene>
<keyword evidence="5 10" id="KW-0547">Nucleotide-binding</keyword>
<dbReference type="PROSITE" id="PS00107">
    <property type="entry name" value="PROTEIN_KINASE_ATP"/>
    <property type="match status" value="1"/>
</dbReference>
<dbReference type="PROSITE" id="PS51285">
    <property type="entry name" value="AGC_KINASE_CTER"/>
    <property type="match status" value="1"/>
</dbReference>
<dbReference type="FunFam" id="1.10.510.10:FF:000024">
    <property type="entry name" value="Probable serine/threonine-protein kinase cot-1"/>
    <property type="match status" value="1"/>
</dbReference>
<evidence type="ECO:0000256" key="3">
    <source>
        <dbReference type="ARBA" id="ARBA00022553"/>
    </source>
</evidence>
<evidence type="ECO:0000256" key="4">
    <source>
        <dbReference type="ARBA" id="ARBA00022679"/>
    </source>
</evidence>
<protein>
    <recommendedName>
        <fullName evidence="1">non-specific serine/threonine protein kinase</fullName>
        <ecNumber evidence="1">2.7.11.1</ecNumber>
    </recommendedName>
</protein>
<dbReference type="GO" id="GO:0005856">
    <property type="term" value="C:cytoskeleton"/>
    <property type="evidence" value="ECO:0007669"/>
    <property type="project" value="TreeGrafter"/>
</dbReference>
<dbReference type="GO" id="GO:0005737">
    <property type="term" value="C:cytoplasm"/>
    <property type="evidence" value="ECO:0007669"/>
    <property type="project" value="TreeGrafter"/>
</dbReference>
<dbReference type="GO" id="GO:0031032">
    <property type="term" value="P:actomyosin structure organization"/>
    <property type="evidence" value="ECO:0007669"/>
    <property type="project" value="TreeGrafter"/>
</dbReference>
<evidence type="ECO:0000256" key="6">
    <source>
        <dbReference type="ARBA" id="ARBA00022777"/>
    </source>
</evidence>
<dbReference type="WBParaSite" id="GPUH_0001332001-mRNA-1">
    <property type="protein sequence ID" value="GPUH_0001332001-mRNA-1"/>
    <property type="gene ID" value="GPUH_0001332001"/>
</dbReference>
<name>A0A183DX64_9BILA</name>
<feature type="coiled-coil region" evidence="11">
    <location>
        <begin position="353"/>
        <end position="454"/>
    </location>
</feature>
<dbReference type="GO" id="GO:0072518">
    <property type="term" value="F:Rho-dependent protein serine/threonine kinase activity"/>
    <property type="evidence" value="ECO:0007669"/>
    <property type="project" value="TreeGrafter"/>
</dbReference>
<dbReference type="PROSITE" id="PS50011">
    <property type="entry name" value="PROTEIN_KINASE_DOM"/>
    <property type="match status" value="1"/>
</dbReference>
<dbReference type="InterPro" id="IPR008271">
    <property type="entry name" value="Ser/Thr_kinase_AS"/>
</dbReference>
<feature type="domain" description="Protein kinase" evidence="12">
    <location>
        <begin position="69"/>
        <end position="385"/>
    </location>
</feature>
<comment type="catalytic activity">
    <reaction evidence="9">
        <text>L-seryl-[protein] + ATP = O-phospho-L-seryl-[protein] + ADP + H(+)</text>
        <dbReference type="Rhea" id="RHEA:17989"/>
        <dbReference type="Rhea" id="RHEA-COMP:9863"/>
        <dbReference type="Rhea" id="RHEA-COMP:11604"/>
        <dbReference type="ChEBI" id="CHEBI:15378"/>
        <dbReference type="ChEBI" id="CHEBI:29999"/>
        <dbReference type="ChEBI" id="CHEBI:30616"/>
        <dbReference type="ChEBI" id="CHEBI:83421"/>
        <dbReference type="ChEBI" id="CHEBI:456216"/>
        <dbReference type="EC" id="2.7.11.1"/>
    </reaction>
</comment>
<sequence>MGEAVELAEQLLNPRCMLNVDGLLDALIAFVQDCNYPLLRRTKNIDNFVSRYNEAVQRITELRLKGSDFQLIKVIGRGAYGEVQLVRHNTTRNVYAMKLLNKNEMVRRADSAFFWEERDIMAHANSEWIVRLHYAFQDARFLYMVMEYMPGGDLVNLMTSYDVSEKWARFYAAELVMALDTLHGMGYIHRDVKPDNMLISKSGHVKLADFGTCLRMGPDGFVKCMTAVGTPDYISPEVLEMQGTEGVYGREVDWWAVGIFVYEMLVAVPPVIPELKSDDDASHFDDIEAKEPDPAEFFQIPKSFAGTQLPFVGFTYSNETGPIASIQKMLDAATLSDGGAVQVQAALCQLNHISESELELNEKCRHHAEAEERARKQQNELHTKLNAQTEIARELDERLQKNVEEEAALQQQIEQLCAQNVQERENVRRAQQRLTEQNEKTEELRAELAAFREREMALKCQIGKLSESIMAREENFSDENRTNDEIRRNNIRLVNELQAAHKKIEQLASDFEQETSRRISAQHEVDCIADQLANLQNSLQYQENELKRARDEKRRLELQLQSLSSSNRLLQRQLEDVREQFDTESSFVNIYKTEMNALNEELVEKTRRLEQLEEHQRREEERTRDILAQLESERLARRIAEENLSTTDKEKTMLNVEVRQLVQRHEKDLAAKDAALQVMSQRNIYKTEMNALNEELVEKTRRLEQLEEHQRREEERTRDILAQLESERLARRIAEENLSTTDKEKTMLNVEVRQLVQRHEKDLAAKDAALQVMSQREEELQKSLQAAQTELHALSERDLLFSPEQCIRELKNQLEHEKVMKITVSFLFLTNYSCM</sequence>
<dbReference type="SUPFAM" id="SSF56112">
    <property type="entry name" value="Protein kinase-like (PK-like)"/>
    <property type="match status" value="1"/>
</dbReference>